<dbReference type="RefSeq" id="WP_092271741.1">
    <property type="nucleotide sequence ID" value="NZ_BJOE01000005.1"/>
</dbReference>
<dbReference type="AlphaFoldDB" id="A0A1I3YF01"/>
<dbReference type="GO" id="GO:0003677">
    <property type="term" value="F:DNA binding"/>
    <property type="evidence" value="ECO:0007669"/>
    <property type="project" value="UniProtKB-KW"/>
</dbReference>
<dbReference type="STRING" id="1884381.SAMN05518846_111109"/>
<reference evidence="4" key="1">
    <citation type="submission" date="2016-10" db="EMBL/GenBank/DDBJ databases">
        <authorList>
            <person name="Varghese N."/>
            <person name="Submissions S."/>
        </authorList>
    </citation>
    <scope>NUCLEOTIDE SEQUENCE [LARGE SCALE GENOMIC DNA]</scope>
    <source>
        <strain evidence="4">OK042</strain>
    </source>
</reference>
<dbReference type="Proteomes" id="UP000198915">
    <property type="component" value="Unassembled WGS sequence"/>
</dbReference>
<dbReference type="GO" id="GO:0006310">
    <property type="term" value="P:DNA recombination"/>
    <property type="evidence" value="ECO:0007669"/>
    <property type="project" value="UniProtKB-KW"/>
</dbReference>
<gene>
    <name evidence="3" type="ORF">SAMN05518846_111109</name>
</gene>
<dbReference type="Gene3D" id="1.10.443.10">
    <property type="entry name" value="Intergrase catalytic core"/>
    <property type="match status" value="1"/>
</dbReference>
<keyword evidence="2" id="KW-0233">DNA recombination</keyword>
<evidence type="ECO:0000256" key="2">
    <source>
        <dbReference type="ARBA" id="ARBA00023172"/>
    </source>
</evidence>
<dbReference type="InterPro" id="IPR010998">
    <property type="entry name" value="Integrase_recombinase_N"/>
</dbReference>
<dbReference type="SUPFAM" id="SSF56349">
    <property type="entry name" value="DNA breaking-rejoining enzymes"/>
    <property type="match status" value="1"/>
</dbReference>
<organism evidence="3 4">
    <name type="scientific">Brevibacillus centrosporus</name>
    <dbReference type="NCBI Taxonomy" id="54910"/>
    <lineage>
        <taxon>Bacteria</taxon>
        <taxon>Bacillati</taxon>
        <taxon>Bacillota</taxon>
        <taxon>Bacilli</taxon>
        <taxon>Bacillales</taxon>
        <taxon>Paenibacillaceae</taxon>
        <taxon>Brevibacillus</taxon>
    </lineage>
</organism>
<protein>
    <recommendedName>
        <fullName evidence="5">Phage integrase family protein</fullName>
    </recommendedName>
</protein>
<evidence type="ECO:0000313" key="4">
    <source>
        <dbReference type="Proteomes" id="UP000198915"/>
    </source>
</evidence>
<keyword evidence="1" id="KW-0238">DNA-binding</keyword>
<name>A0A1I3YF01_9BACL</name>
<dbReference type="Gene3D" id="1.10.150.130">
    <property type="match status" value="1"/>
</dbReference>
<dbReference type="EMBL" id="FORT01000011">
    <property type="protein sequence ID" value="SFK30537.1"/>
    <property type="molecule type" value="Genomic_DNA"/>
</dbReference>
<accession>A0A1I3YF01</accession>
<evidence type="ECO:0008006" key="5">
    <source>
        <dbReference type="Google" id="ProtNLM"/>
    </source>
</evidence>
<evidence type="ECO:0000256" key="1">
    <source>
        <dbReference type="ARBA" id="ARBA00023125"/>
    </source>
</evidence>
<dbReference type="GO" id="GO:0015074">
    <property type="term" value="P:DNA integration"/>
    <property type="evidence" value="ECO:0007669"/>
    <property type="project" value="InterPro"/>
</dbReference>
<dbReference type="InterPro" id="IPR011010">
    <property type="entry name" value="DNA_brk_join_enz"/>
</dbReference>
<proteinExistence type="predicted"/>
<sequence length="410" mass="47794">MRTNVINLDASKDIKFCMVPVWIDYAFFRTIGEIKQKHIALIGLKDMTMDVEVIHPISDFIMENWKHREFNTQRKHANNTVKFLNYLLENKRKLNILTLRDLNIAHGTQYLNSLSSDGVGRDTVKDAERTLTFFYLWLVKTRCISSISKDTFQKKEGKFCSYYESPFKPIYPSKKPREIEHTLPHSYIPLLLEVAIMVAKPIALGIYFQIFGGLRVSEVVNLKRTQVAHGMRKGDFILKLQNQNFRVDLKEHPSVKKVRAQQVLQINDWGLSLFSDHIQLYQPMDGSNALFINRDGLPLSGRSYRQYFEKVKKTFIKLLEQKGDSEQKLLAHHLKYIKWSTHIGRGTFTNMVAENVENPYEIAHLRGDSNINSALTYMVSTNRIHKKIEGKFSQMHESYIPKLMDYNLED</sequence>
<keyword evidence="4" id="KW-1185">Reference proteome</keyword>
<evidence type="ECO:0000313" key="3">
    <source>
        <dbReference type="EMBL" id="SFK30537.1"/>
    </source>
</evidence>
<dbReference type="InterPro" id="IPR013762">
    <property type="entry name" value="Integrase-like_cat_sf"/>
</dbReference>